<feature type="transmembrane region" description="Helical" evidence="9">
    <location>
        <begin position="542"/>
        <end position="560"/>
    </location>
</feature>
<dbReference type="PANTHER" id="PTHR23501">
    <property type="entry name" value="MAJOR FACILITATOR SUPERFAMILY"/>
    <property type="match status" value="1"/>
</dbReference>
<name>A0A8H4J5Q1_9PEZI</name>
<evidence type="ECO:0000256" key="8">
    <source>
        <dbReference type="SAM" id="MobiDB-lite"/>
    </source>
</evidence>
<dbReference type="Pfam" id="PF06609">
    <property type="entry name" value="TRI12"/>
    <property type="match status" value="1"/>
</dbReference>
<feature type="compositionally biased region" description="Basic and acidic residues" evidence="8">
    <location>
        <begin position="1"/>
        <end position="24"/>
    </location>
</feature>
<feature type="transmembrane region" description="Helical" evidence="9">
    <location>
        <begin position="209"/>
        <end position="229"/>
    </location>
</feature>
<feature type="transmembrane region" description="Helical" evidence="9">
    <location>
        <begin position="368"/>
        <end position="389"/>
    </location>
</feature>
<evidence type="ECO:0000313" key="12">
    <source>
        <dbReference type="Proteomes" id="UP000572817"/>
    </source>
</evidence>
<keyword evidence="6" id="KW-0406">Ion transport</keyword>
<dbReference type="PROSITE" id="PS50850">
    <property type="entry name" value="MFS"/>
    <property type="match status" value="1"/>
</dbReference>
<dbReference type="Gene3D" id="1.20.1250.20">
    <property type="entry name" value="MFS general substrate transporter like domains"/>
    <property type="match status" value="2"/>
</dbReference>
<comment type="similarity">
    <text evidence="2">Belongs to the major facilitator superfamily.</text>
</comment>
<evidence type="ECO:0000256" key="6">
    <source>
        <dbReference type="ARBA" id="ARBA00023065"/>
    </source>
</evidence>
<reference evidence="11" key="1">
    <citation type="submission" date="2020-04" db="EMBL/GenBank/DDBJ databases">
        <title>Genome Assembly and Annotation of Botryosphaeria dothidea sdau 11-99, a Latent Pathogen of Apple Fruit Ring Rot in China.</title>
        <authorList>
            <person name="Yu C."/>
            <person name="Diao Y."/>
            <person name="Lu Q."/>
            <person name="Zhao J."/>
            <person name="Cui S."/>
            <person name="Peng C."/>
            <person name="He B."/>
            <person name="Liu H."/>
        </authorList>
    </citation>
    <scope>NUCLEOTIDE SEQUENCE [LARGE SCALE GENOMIC DNA]</scope>
    <source>
        <strain evidence="11">Sdau11-99</strain>
    </source>
</reference>
<protein>
    <submittedName>
        <fullName evidence="11">Fungal trichothecene efflux pump</fullName>
    </submittedName>
</protein>
<feature type="region of interest" description="Disordered" evidence="8">
    <location>
        <begin position="1"/>
        <end position="30"/>
    </location>
</feature>
<feature type="transmembrane region" description="Helical" evidence="9">
    <location>
        <begin position="333"/>
        <end position="356"/>
    </location>
</feature>
<feature type="compositionally biased region" description="Basic and acidic residues" evidence="8">
    <location>
        <begin position="592"/>
        <end position="603"/>
    </location>
</feature>
<dbReference type="FunFam" id="1.20.1250.20:FF:000197">
    <property type="entry name" value="Siderophore iron transporter 1"/>
    <property type="match status" value="1"/>
</dbReference>
<feature type="transmembrane region" description="Helical" evidence="9">
    <location>
        <begin position="295"/>
        <end position="312"/>
    </location>
</feature>
<gene>
    <name evidence="11" type="ORF">GTA08_BOTSDO00913</name>
</gene>
<dbReference type="GO" id="GO:0015343">
    <property type="term" value="F:siderophore-iron transmembrane transporter activity"/>
    <property type="evidence" value="ECO:0007669"/>
    <property type="project" value="TreeGrafter"/>
</dbReference>
<sequence length="619" mass="66852">MSAKHELVDREKAHAAETYPDDHASSNAISGSDAQAGVKRIEAVSTAWTKWSLICAYASLYLMACATSLEQQTVNLLLPFATSSYGVHSLLSTVSVVQAIVNSVIKPPMGKIADVFGRSESFTFAVTVYVVGYIQQAASNNINTYASAQIFYAAGSQGLQVLQQIFIADTTNLLNRALFSTIPDIPFLATVWIGPEIAGSILPDWRWGYGMWAIILPAAFLPLALALFLNQRKAGKMGILPSSPFKGQSAVSVLKSLWFELDFFGLLLLAAAISLILIPLTIATRQSDGWASGKIIAMLVIGIICLLLFPFWERSKKLAPNAFFPKDLFKERTVLAGIGIAFFYFMAFYLSVYPFYSSYLIIVQNKGVTAAGRIVQTFTFTSTVSSIVVSFMIKYTGHYKYFITFGACIYMMGLGLTYRYRDEGVSTSTLVGCQIATGIGGGMLNVPAQLGVQASASHQQVAAATAVFLTILEIGGAVGNAISGAIWTNSVPKKLEQYLPAEIRDQASLIYGNVTLASTGWAMGTPEREAINRAYQETMHTLLTVAVCVSAPLIPLSLLMKNYRLDKHETRADRAQMEGNGVIGQGASAEPDAGRSLDGDDGGRAQGGLRALWAKALRR</sequence>
<dbReference type="PANTHER" id="PTHR23501:SF87">
    <property type="entry name" value="SIDEROPHORE IRON TRANSPORTER 2"/>
    <property type="match status" value="1"/>
</dbReference>
<feature type="transmembrane region" description="Helical" evidence="9">
    <location>
        <begin position="263"/>
        <end position="283"/>
    </location>
</feature>
<organism evidence="11 12">
    <name type="scientific">Botryosphaeria dothidea</name>
    <dbReference type="NCBI Taxonomy" id="55169"/>
    <lineage>
        <taxon>Eukaryota</taxon>
        <taxon>Fungi</taxon>
        <taxon>Dikarya</taxon>
        <taxon>Ascomycota</taxon>
        <taxon>Pezizomycotina</taxon>
        <taxon>Dothideomycetes</taxon>
        <taxon>Dothideomycetes incertae sedis</taxon>
        <taxon>Botryosphaeriales</taxon>
        <taxon>Botryosphaeriaceae</taxon>
        <taxon>Botryosphaeria</taxon>
    </lineage>
</organism>
<evidence type="ECO:0000256" key="4">
    <source>
        <dbReference type="ARBA" id="ARBA00022692"/>
    </source>
</evidence>
<feature type="region of interest" description="Disordered" evidence="8">
    <location>
        <begin position="577"/>
        <end position="606"/>
    </location>
</feature>
<dbReference type="EMBL" id="WWBZ02000001">
    <property type="protein sequence ID" value="KAF4313590.1"/>
    <property type="molecule type" value="Genomic_DNA"/>
</dbReference>
<proteinExistence type="inferred from homology"/>
<comment type="caution">
    <text evidence="11">The sequence shown here is derived from an EMBL/GenBank/DDBJ whole genome shotgun (WGS) entry which is preliminary data.</text>
</comment>
<keyword evidence="12" id="KW-1185">Reference proteome</keyword>
<feature type="domain" description="Major facilitator superfamily (MFS) profile" evidence="10">
    <location>
        <begin position="56"/>
        <end position="564"/>
    </location>
</feature>
<evidence type="ECO:0000313" key="11">
    <source>
        <dbReference type="EMBL" id="KAF4313590.1"/>
    </source>
</evidence>
<dbReference type="OrthoDB" id="2241241at2759"/>
<evidence type="ECO:0000256" key="3">
    <source>
        <dbReference type="ARBA" id="ARBA00022448"/>
    </source>
</evidence>
<dbReference type="SUPFAM" id="SSF103473">
    <property type="entry name" value="MFS general substrate transporter"/>
    <property type="match status" value="1"/>
</dbReference>
<keyword evidence="5 9" id="KW-1133">Transmembrane helix</keyword>
<evidence type="ECO:0000256" key="5">
    <source>
        <dbReference type="ARBA" id="ARBA00022989"/>
    </source>
</evidence>
<dbReference type="InterPro" id="IPR036259">
    <property type="entry name" value="MFS_trans_sf"/>
</dbReference>
<keyword evidence="7 9" id="KW-0472">Membrane</keyword>
<comment type="subcellular location">
    <subcellularLocation>
        <location evidence="1">Membrane</location>
        <topology evidence="1">Multi-pass membrane protein</topology>
    </subcellularLocation>
</comment>
<keyword evidence="4 9" id="KW-0812">Transmembrane</keyword>
<evidence type="ECO:0000256" key="2">
    <source>
        <dbReference type="ARBA" id="ARBA00008335"/>
    </source>
</evidence>
<keyword evidence="3" id="KW-0813">Transport</keyword>
<dbReference type="Proteomes" id="UP000572817">
    <property type="component" value="Unassembled WGS sequence"/>
</dbReference>
<feature type="transmembrane region" description="Helical" evidence="9">
    <location>
        <begin position="401"/>
        <end position="420"/>
    </location>
</feature>
<dbReference type="InterPro" id="IPR020846">
    <property type="entry name" value="MFS_dom"/>
</dbReference>
<evidence type="ECO:0000256" key="1">
    <source>
        <dbReference type="ARBA" id="ARBA00004141"/>
    </source>
</evidence>
<evidence type="ECO:0000259" key="10">
    <source>
        <dbReference type="PROSITE" id="PS50850"/>
    </source>
</evidence>
<accession>A0A8H4J5Q1</accession>
<dbReference type="GO" id="GO:0005886">
    <property type="term" value="C:plasma membrane"/>
    <property type="evidence" value="ECO:0007669"/>
    <property type="project" value="TreeGrafter"/>
</dbReference>
<dbReference type="AlphaFoldDB" id="A0A8H4J5Q1"/>
<evidence type="ECO:0000256" key="7">
    <source>
        <dbReference type="ARBA" id="ARBA00023136"/>
    </source>
</evidence>
<evidence type="ECO:0000256" key="9">
    <source>
        <dbReference type="SAM" id="Phobius"/>
    </source>
</evidence>
<dbReference type="InterPro" id="IPR010573">
    <property type="entry name" value="MFS_Str1/Tri12-like"/>
</dbReference>